<dbReference type="AlphaFoldDB" id="M0B6R5"/>
<feature type="compositionally biased region" description="Basic and acidic residues" evidence="1">
    <location>
        <begin position="33"/>
        <end position="43"/>
    </location>
</feature>
<comment type="caution">
    <text evidence="2">The sequence shown here is derived from an EMBL/GenBank/DDBJ whole genome shotgun (WGS) entry which is preliminary data.</text>
</comment>
<evidence type="ECO:0000313" key="3">
    <source>
        <dbReference type="Proteomes" id="UP000011693"/>
    </source>
</evidence>
<feature type="region of interest" description="Disordered" evidence="1">
    <location>
        <begin position="22"/>
        <end position="66"/>
    </location>
</feature>
<reference evidence="2 3" key="1">
    <citation type="journal article" date="2014" name="PLoS Genet.">
        <title>Phylogenetically driven sequencing of extremely halophilic archaea reveals strategies for static and dynamic osmo-response.</title>
        <authorList>
            <person name="Becker E.A."/>
            <person name="Seitzer P.M."/>
            <person name="Tritt A."/>
            <person name="Larsen D."/>
            <person name="Krusor M."/>
            <person name="Yao A.I."/>
            <person name="Wu D."/>
            <person name="Madern D."/>
            <person name="Eisen J.A."/>
            <person name="Darling A.E."/>
            <person name="Facciotti M.T."/>
        </authorList>
    </citation>
    <scope>NUCLEOTIDE SEQUENCE [LARGE SCALE GENOMIC DNA]</scope>
    <source>
        <strain evidence="2 3">JCM 10990</strain>
    </source>
</reference>
<organism evidence="2 3">
    <name type="scientific">Natrialba chahannaoensis JCM 10990</name>
    <dbReference type="NCBI Taxonomy" id="1227492"/>
    <lineage>
        <taxon>Archaea</taxon>
        <taxon>Methanobacteriati</taxon>
        <taxon>Methanobacteriota</taxon>
        <taxon>Stenosarchaea group</taxon>
        <taxon>Halobacteria</taxon>
        <taxon>Halobacteriales</taxon>
        <taxon>Natrialbaceae</taxon>
        <taxon>Natrialba</taxon>
    </lineage>
</organism>
<feature type="compositionally biased region" description="Polar residues" evidence="1">
    <location>
        <begin position="44"/>
        <end position="55"/>
    </location>
</feature>
<keyword evidence="3" id="KW-1185">Reference proteome</keyword>
<evidence type="ECO:0000313" key="2">
    <source>
        <dbReference type="EMBL" id="ELZ06212.1"/>
    </source>
</evidence>
<dbReference type="EMBL" id="AOIN01000008">
    <property type="protein sequence ID" value="ELZ06212.1"/>
    <property type="molecule type" value="Genomic_DNA"/>
</dbReference>
<gene>
    <name evidence="2" type="ORF">C482_00280</name>
</gene>
<protein>
    <submittedName>
        <fullName evidence="2">Uncharacterized protein</fullName>
    </submittedName>
</protein>
<evidence type="ECO:0000256" key="1">
    <source>
        <dbReference type="SAM" id="MobiDB-lite"/>
    </source>
</evidence>
<sequence length="66" mass="7232">MYNKSVHHQWRRIDGIYRHASGGPCESFGASEPLRHDRRETHGDTTAGTVSSSTDHMAIGADEPPG</sequence>
<accession>M0B6R5</accession>
<dbReference type="Proteomes" id="UP000011693">
    <property type="component" value="Unassembled WGS sequence"/>
</dbReference>
<name>M0B6R5_9EURY</name>
<proteinExistence type="predicted"/>
<dbReference type="STRING" id="1227492.C482_00280"/>